<evidence type="ECO:0000313" key="3">
    <source>
        <dbReference type="Proteomes" id="UP000235145"/>
    </source>
</evidence>
<dbReference type="Proteomes" id="UP000235145">
    <property type="component" value="Unassembled WGS sequence"/>
</dbReference>
<dbReference type="AlphaFoldDB" id="A0A9R1UW72"/>
<accession>A0A9R1UW72</accession>
<organism evidence="2 3">
    <name type="scientific">Lactuca sativa</name>
    <name type="common">Garden lettuce</name>
    <dbReference type="NCBI Taxonomy" id="4236"/>
    <lineage>
        <taxon>Eukaryota</taxon>
        <taxon>Viridiplantae</taxon>
        <taxon>Streptophyta</taxon>
        <taxon>Embryophyta</taxon>
        <taxon>Tracheophyta</taxon>
        <taxon>Spermatophyta</taxon>
        <taxon>Magnoliopsida</taxon>
        <taxon>eudicotyledons</taxon>
        <taxon>Gunneridae</taxon>
        <taxon>Pentapetalae</taxon>
        <taxon>asterids</taxon>
        <taxon>campanulids</taxon>
        <taxon>Asterales</taxon>
        <taxon>Asteraceae</taxon>
        <taxon>Cichorioideae</taxon>
        <taxon>Cichorieae</taxon>
        <taxon>Lactucinae</taxon>
        <taxon>Lactuca</taxon>
    </lineage>
</organism>
<keyword evidence="3" id="KW-1185">Reference proteome</keyword>
<dbReference type="EMBL" id="NBSK02000008">
    <property type="protein sequence ID" value="KAJ0193871.1"/>
    <property type="molecule type" value="Genomic_DNA"/>
</dbReference>
<feature type="region of interest" description="Disordered" evidence="1">
    <location>
        <begin position="26"/>
        <end position="66"/>
    </location>
</feature>
<sequence length="310" mass="35778">MLQMKRSSGTKKLKWVDVNNIYSMTRGHRPKNKISRDHFRRQVESSSSMSSSGRSHGRGGRNGKPNLEEMLKRLHALKQQVFMNREPTKMFVEKVNNEDLWNNISFEESALFQTKFGQPVVEDERMNKNNTNENVFGDIEDNMELEERNENVGCSRNKFDDDVFDLNDDNEAKDVASGEDDLIIMGNVNYYDHYGFDGKEVTPDRPRARDPSKYLCPPYTEIFLHTTPKQKRRPKKKVDIKSTSPVPPPTFPVVHDFSVLRLQPYVTSGDVVTPQNQERRKRYGAEDIMYSITTMKSSKQATTSSITLII</sequence>
<protein>
    <submittedName>
        <fullName evidence="2">Uncharacterized protein</fullName>
    </submittedName>
</protein>
<evidence type="ECO:0000313" key="2">
    <source>
        <dbReference type="EMBL" id="KAJ0193871.1"/>
    </source>
</evidence>
<feature type="compositionally biased region" description="Basic and acidic residues" evidence="1">
    <location>
        <begin position="34"/>
        <end position="43"/>
    </location>
</feature>
<feature type="compositionally biased region" description="Low complexity" evidence="1">
    <location>
        <begin position="44"/>
        <end position="54"/>
    </location>
</feature>
<comment type="caution">
    <text evidence="2">The sequence shown here is derived from an EMBL/GenBank/DDBJ whole genome shotgun (WGS) entry which is preliminary data.</text>
</comment>
<name>A0A9R1UW72_LACSA</name>
<reference evidence="2 3" key="1">
    <citation type="journal article" date="2017" name="Nat. Commun.">
        <title>Genome assembly with in vitro proximity ligation data and whole-genome triplication in lettuce.</title>
        <authorList>
            <person name="Reyes-Chin-Wo S."/>
            <person name="Wang Z."/>
            <person name="Yang X."/>
            <person name="Kozik A."/>
            <person name="Arikit S."/>
            <person name="Song C."/>
            <person name="Xia L."/>
            <person name="Froenicke L."/>
            <person name="Lavelle D.O."/>
            <person name="Truco M.J."/>
            <person name="Xia R."/>
            <person name="Zhu S."/>
            <person name="Xu C."/>
            <person name="Xu H."/>
            <person name="Xu X."/>
            <person name="Cox K."/>
            <person name="Korf I."/>
            <person name="Meyers B.C."/>
            <person name="Michelmore R.W."/>
        </authorList>
    </citation>
    <scope>NUCLEOTIDE SEQUENCE [LARGE SCALE GENOMIC DNA]</scope>
    <source>
        <strain evidence="3">cv. Salinas</strain>
        <tissue evidence="2">Seedlings</tissue>
    </source>
</reference>
<gene>
    <name evidence="2" type="ORF">LSAT_V11C800403240</name>
</gene>
<proteinExistence type="predicted"/>
<evidence type="ECO:0000256" key="1">
    <source>
        <dbReference type="SAM" id="MobiDB-lite"/>
    </source>
</evidence>